<organism evidence="5 6">
    <name type="scientific">Rhizorhapis suberifaciens</name>
    <name type="common">corky root of lettuce</name>
    <dbReference type="NCBI Taxonomy" id="13656"/>
    <lineage>
        <taxon>Bacteria</taxon>
        <taxon>Pseudomonadati</taxon>
        <taxon>Pseudomonadota</taxon>
        <taxon>Alphaproteobacteria</taxon>
        <taxon>Sphingomonadales</taxon>
        <taxon>Sphingomonadaceae</taxon>
        <taxon>Rhizorhapis</taxon>
    </lineage>
</organism>
<dbReference type="Gene3D" id="3.90.550.10">
    <property type="entry name" value="Spore Coat Polysaccharide Biosynthesis Protein SpsA, Chain A"/>
    <property type="match status" value="1"/>
</dbReference>
<dbReference type="InterPro" id="IPR029044">
    <property type="entry name" value="Nucleotide-diphossugar_trans"/>
</dbReference>
<feature type="domain" description="Glycosyltransferase 2-like" evidence="4">
    <location>
        <begin position="7"/>
        <end position="127"/>
    </location>
</feature>
<dbReference type="Pfam" id="PF00535">
    <property type="entry name" value="Glycos_transf_2"/>
    <property type="match status" value="1"/>
</dbReference>
<evidence type="ECO:0000313" key="6">
    <source>
        <dbReference type="Proteomes" id="UP000575068"/>
    </source>
</evidence>
<proteinExistence type="inferred from homology"/>
<dbReference type="EMBL" id="JACHOV010000008">
    <property type="protein sequence ID" value="MBB4642010.1"/>
    <property type="molecule type" value="Genomic_DNA"/>
</dbReference>
<dbReference type="PANTHER" id="PTHR43630:SF1">
    <property type="entry name" value="POLY-BETA-1,6-N-ACETYL-D-GLUCOSAMINE SYNTHASE"/>
    <property type="match status" value="1"/>
</dbReference>
<comment type="caution">
    <text evidence="5">The sequence shown here is derived from an EMBL/GenBank/DDBJ whole genome shotgun (WGS) entry which is preliminary data.</text>
</comment>
<dbReference type="SUPFAM" id="SSF53448">
    <property type="entry name" value="Nucleotide-diphospho-sugar transferases"/>
    <property type="match status" value="1"/>
</dbReference>
<dbReference type="Proteomes" id="UP000575068">
    <property type="component" value="Unassembled WGS sequence"/>
</dbReference>
<accession>A0A840HWQ5</accession>
<comment type="similarity">
    <text evidence="1">Belongs to the glycosyltransferase 2 family.</text>
</comment>
<dbReference type="RefSeq" id="WP_184475784.1">
    <property type="nucleotide sequence ID" value="NZ_JACHOV010000008.1"/>
</dbReference>
<evidence type="ECO:0000259" key="4">
    <source>
        <dbReference type="Pfam" id="PF00535"/>
    </source>
</evidence>
<reference evidence="5 6" key="1">
    <citation type="submission" date="2020-08" db="EMBL/GenBank/DDBJ databases">
        <title>Genomic Encyclopedia of Type Strains, Phase IV (KMG-IV): sequencing the most valuable type-strain genomes for metagenomic binning, comparative biology and taxonomic classification.</title>
        <authorList>
            <person name="Goeker M."/>
        </authorList>
    </citation>
    <scope>NUCLEOTIDE SEQUENCE [LARGE SCALE GENOMIC DNA]</scope>
    <source>
        <strain evidence="5 6">DSM 7465</strain>
    </source>
</reference>
<keyword evidence="6" id="KW-1185">Reference proteome</keyword>
<sequence length="281" mass="31960">MRLCTAIFAHNEEHRIGTCLASLPLDQSLTEFHILVNGSTDRTASIAHQIAAERTNVQVHELHPGGKSRTWNRFVFDIWNGSHDVMIFMDGDAEIAPGSLEALAEALTRYPGANASSGMPMNGRKHLTYQEILRSERGLFGDLYAVRGDFLRRMRDKKIRLPDDLIGDDGLIAALAATDLQDEAHWDRERVVPADGAGFYCEPVNVLNLRTWRMQYRRMINYSVRHFQNRIISSIMRGPGPEALPGQLRPLYPAYLPSFNVRRSVDVAWFDFLALRRMREP</sequence>
<evidence type="ECO:0000256" key="2">
    <source>
        <dbReference type="ARBA" id="ARBA00022676"/>
    </source>
</evidence>
<dbReference type="PANTHER" id="PTHR43630">
    <property type="entry name" value="POLY-BETA-1,6-N-ACETYL-D-GLUCOSAMINE SYNTHASE"/>
    <property type="match status" value="1"/>
</dbReference>
<dbReference type="AlphaFoldDB" id="A0A840HWQ5"/>
<evidence type="ECO:0000256" key="1">
    <source>
        <dbReference type="ARBA" id="ARBA00006739"/>
    </source>
</evidence>
<keyword evidence="2" id="KW-0328">Glycosyltransferase</keyword>
<protein>
    <submittedName>
        <fullName evidence="5">Glycosyltransferase involved in cell wall biosynthesis</fullName>
    </submittedName>
</protein>
<dbReference type="InterPro" id="IPR001173">
    <property type="entry name" value="Glyco_trans_2-like"/>
</dbReference>
<keyword evidence="3 5" id="KW-0808">Transferase</keyword>
<gene>
    <name evidence="5" type="ORF">HNQ99_002328</name>
</gene>
<evidence type="ECO:0000313" key="5">
    <source>
        <dbReference type="EMBL" id="MBB4642010.1"/>
    </source>
</evidence>
<name>A0A840HWQ5_9SPHN</name>
<dbReference type="GO" id="GO:0016757">
    <property type="term" value="F:glycosyltransferase activity"/>
    <property type="evidence" value="ECO:0007669"/>
    <property type="project" value="UniProtKB-KW"/>
</dbReference>
<evidence type="ECO:0000256" key="3">
    <source>
        <dbReference type="ARBA" id="ARBA00022679"/>
    </source>
</evidence>